<gene>
    <name evidence="2" type="ORF">S01H1_21522</name>
</gene>
<evidence type="ECO:0000313" key="2">
    <source>
        <dbReference type="EMBL" id="GAF95484.1"/>
    </source>
</evidence>
<accession>X0TQH8</accession>
<organism evidence="2">
    <name type="scientific">marine sediment metagenome</name>
    <dbReference type="NCBI Taxonomy" id="412755"/>
    <lineage>
        <taxon>unclassified sequences</taxon>
        <taxon>metagenomes</taxon>
        <taxon>ecological metagenomes</taxon>
    </lineage>
</organism>
<dbReference type="EMBL" id="BARS01011948">
    <property type="protein sequence ID" value="GAF95484.1"/>
    <property type="molecule type" value="Genomic_DNA"/>
</dbReference>
<feature type="region of interest" description="Disordered" evidence="1">
    <location>
        <begin position="1"/>
        <end position="20"/>
    </location>
</feature>
<sequence>MRQWSQSDVTAIPRANTQGDRSGLRVSFIGRLRIAQLRCKVPRL</sequence>
<reference evidence="2" key="1">
    <citation type="journal article" date="2014" name="Front. Microbiol.">
        <title>High frequency of phylogenetically diverse reductive dehalogenase-homologous genes in deep subseafloor sedimentary metagenomes.</title>
        <authorList>
            <person name="Kawai M."/>
            <person name="Futagami T."/>
            <person name="Toyoda A."/>
            <person name="Takaki Y."/>
            <person name="Nishi S."/>
            <person name="Hori S."/>
            <person name="Arai W."/>
            <person name="Tsubouchi T."/>
            <person name="Morono Y."/>
            <person name="Uchiyama I."/>
            <person name="Ito T."/>
            <person name="Fujiyama A."/>
            <person name="Inagaki F."/>
            <person name="Takami H."/>
        </authorList>
    </citation>
    <scope>NUCLEOTIDE SEQUENCE</scope>
    <source>
        <strain evidence="2">Expedition CK06-06</strain>
    </source>
</reference>
<proteinExistence type="predicted"/>
<name>X0TQH8_9ZZZZ</name>
<comment type="caution">
    <text evidence="2">The sequence shown here is derived from an EMBL/GenBank/DDBJ whole genome shotgun (WGS) entry which is preliminary data.</text>
</comment>
<feature type="non-terminal residue" evidence="2">
    <location>
        <position position="44"/>
    </location>
</feature>
<evidence type="ECO:0000256" key="1">
    <source>
        <dbReference type="SAM" id="MobiDB-lite"/>
    </source>
</evidence>
<dbReference type="AlphaFoldDB" id="X0TQH8"/>
<protein>
    <submittedName>
        <fullName evidence="2">Uncharacterized protein</fullName>
    </submittedName>
</protein>